<accession>A0A2Z6IB09</accession>
<feature type="transmembrane region" description="Helical" evidence="6">
    <location>
        <begin position="12"/>
        <end position="30"/>
    </location>
</feature>
<feature type="transmembrane region" description="Helical" evidence="6">
    <location>
        <begin position="152"/>
        <end position="172"/>
    </location>
</feature>
<proteinExistence type="inferred from homology"/>
<reference evidence="7 8" key="1">
    <citation type="journal article" date="2018" name="Int. J. Syst. Evol. Microbiol.">
        <title>Mesosutterella multiformis gen. nov., sp. nov., a member of the family Sutterellaceae and Sutterella megalosphaeroides sp. nov., isolated from human faeces.</title>
        <authorList>
            <person name="Sakamoto M."/>
            <person name="Ikeyama N."/>
            <person name="Kunihiro T."/>
            <person name="Iino T."/>
            <person name="Yuki M."/>
            <person name="Ohkuma M."/>
        </authorList>
    </citation>
    <scope>NUCLEOTIDE SEQUENCE [LARGE SCALE GENOMIC DNA]</scope>
    <source>
        <strain evidence="7 8">6FBBBH3</strain>
    </source>
</reference>
<dbReference type="NCBIfam" id="NF007938">
    <property type="entry name" value="PRK10655.1"/>
    <property type="match status" value="1"/>
</dbReference>
<feature type="transmembrane region" description="Helical" evidence="6">
    <location>
        <begin position="410"/>
        <end position="428"/>
    </location>
</feature>
<feature type="transmembrane region" description="Helical" evidence="6">
    <location>
        <begin position="261"/>
        <end position="284"/>
    </location>
</feature>
<evidence type="ECO:0000256" key="2">
    <source>
        <dbReference type="ARBA" id="ARBA00022475"/>
    </source>
</evidence>
<evidence type="ECO:0000256" key="4">
    <source>
        <dbReference type="ARBA" id="ARBA00022989"/>
    </source>
</evidence>
<dbReference type="PANTHER" id="PTHR42770:SF6">
    <property type="entry name" value="PUTRESCINE TRANSPORTER POTE"/>
    <property type="match status" value="1"/>
</dbReference>
<keyword evidence="3 6" id="KW-0812">Transmembrane</keyword>
<gene>
    <name evidence="7" type="ORF">SUTMEG_16020</name>
</gene>
<protein>
    <recommendedName>
        <fullName evidence="6">Putrescine transporter</fullName>
    </recommendedName>
</protein>
<evidence type="ECO:0000313" key="8">
    <source>
        <dbReference type="Proteomes" id="UP000271003"/>
    </source>
</evidence>
<dbReference type="RefSeq" id="WP_120177290.1">
    <property type="nucleotide sequence ID" value="NZ_AP018786.1"/>
</dbReference>
<feature type="transmembrane region" description="Helical" evidence="6">
    <location>
        <begin position="349"/>
        <end position="375"/>
    </location>
</feature>
<dbReference type="PIRSF" id="PIRSF006060">
    <property type="entry name" value="AA_transporter"/>
    <property type="match status" value="1"/>
</dbReference>
<keyword evidence="6" id="KW-0813">Transport</keyword>
<feature type="transmembrane region" description="Helical" evidence="6">
    <location>
        <begin position="387"/>
        <end position="404"/>
    </location>
</feature>
<evidence type="ECO:0000256" key="6">
    <source>
        <dbReference type="HAMAP-Rule" id="MF_02073"/>
    </source>
</evidence>
<keyword evidence="4 6" id="KW-1133">Transmembrane helix</keyword>
<dbReference type="GO" id="GO:0015496">
    <property type="term" value="F:putrescine:ornithine antiporter activity"/>
    <property type="evidence" value="ECO:0007669"/>
    <property type="project" value="InterPro"/>
</dbReference>
<feature type="transmembrane region" description="Helical" evidence="6">
    <location>
        <begin position="192"/>
        <end position="211"/>
    </location>
</feature>
<sequence length="451" mass="48508">MTSKPKQKLTFLELTMATILNMVGSSIILMPTKLAEVGTMSIFAWAITILGSTAVAYALARCGMLSRNRAGLGGYAEYAFGKSGSYLANFTYGLSLVIANLSIAVSVVGYGVMIFEATLTPLEIGLCTIVLIWVTTVINFPGVRMTGVVSHVFAWALLIPILFLCVAGWFWFSPERFVAAWNPHNMTLFDGISASLSMTLWGFLGLESACANADAVEDPEKNVPRAVLCATAGVAVIYLLSNNVAAGIVDNATLAASTAPFGLVFATMFTPFVGKVVMGVMALAEAAALMSWQFTLAEVFRGSAAEGYFPKIFARLNKHRVPVAGMLIIVVTQTLLALLTVNPRLEEQFFILVDLAVVTNLVPYLLALAALNVMVHREALPARDAKLTVRLAAVGSIYSLYALYACGPTAMLWGSLATFLGMWLYGYAGRDLERRVAAGRPFADMNDERRA</sequence>
<feature type="transmembrane region" description="Helical" evidence="6">
    <location>
        <begin position="92"/>
        <end position="115"/>
    </location>
</feature>
<keyword evidence="6" id="KW-0997">Cell inner membrane</keyword>
<dbReference type="Proteomes" id="UP000271003">
    <property type="component" value="Chromosome"/>
</dbReference>
<dbReference type="OrthoDB" id="3185104at2"/>
<evidence type="ECO:0000256" key="3">
    <source>
        <dbReference type="ARBA" id="ARBA00022692"/>
    </source>
</evidence>
<dbReference type="NCBIfam" id="TIGR04299">
    <property type="entry name" value="antiport_PotE"/>
    <property type="match status" value="1"/>
</dbReference>
<evidence type="ECO:0000313" key="7">
    <source>
        <dbReference type="EMBL" id="BBF23711.1"/>
    </source>
</evidence>
<evidence type="ECO:0000256" key="1">
    <source>
        <dbReference type="ARBA" id="ARBA00004651"/>
    </source>
</evidence>
<dbReference type="PANTHER" id="PTHR42770">
    <property type="entry name" value="AMINO ACID TRANSPORTER-RELATED"/>
    <property type="match status" value="1"/>
</dbReference>
<dbReference type="KEGG" id="sutt:SUTMEG_16020"/>
<comment type="subcellular location">
    <subcellularLocation>
        <location evidence="6">Cell inner membrane</location>
        <topology evidence="6">Multi-pass membrane protein</topology>
    </subcellularLocation>
    <subcellularLocation>
        <location evidence="1">Cell membrane</location>
        <topology evidence="1">Multi-pass membrane protein</topology>
    </subcellularLocation>
</comment>
<name>A0A2Z6IB09_9BURK</name>
<dbReference type="Pfam" id="PF13520">
    <property type="entry name" value="AA_permease_2"/>
    <property type="match status" value="1"/>
</dbReference>
<dbReference type="InterPro" id="IPR027566">
    <property type="entry name" value="Symport/antiport_PotE"/>
</dbReference>
<feature type="transmembrane region" description="Helical" evidence="6">
    <location>
        <begin position="223"/>
        <end position="241"/>
    </location>
</feature>
<dbReference type="HAMAP" id="MF_02073">
    <property type="entry name" value="Putrescine_transp"/>
    <property type="match status" value="1"/>
</dbReference>
<keyword evidence="8" id="KW-1185">Reference proteome</keyword>
<organism evidence="7 8">
    <name type="scientific">Sutterella megalosphaeroides</name>
    <dbReference type="NCBI Taxonomy" id="2494234"/>
    <lineage>
        <taxon>Bacteria</taxon>
        <taxon>Pseudomonadati</taxon>
        <taxon>Pseudomonadota</taxon>
        <taxon>Betaproteobacteria</taxon>
        <taxon>Burkholderiales</taxon>
        <taxon>Sutterellaceae</taxon>
        <taxon>Sutterella</taxon>
    </lineage>
</organism>
<feature type="transmembrane region" description="Helical" evidence="6">
    <location>
        <begin position="121"/>
        <end position="140"/>
    </location>
</feature>
<dbReference type="GO" id="GO:0005886">
    <property type="term" value="C:plasma membrane"/>
    <property type="evidence" value="ECO:0007669"/>
    <property type="project" value="UniProtKB-SubCell"/>
</dbReference>
<feature type="transmembrane region" description="Helical" evidence="6">
    <location>
        <begin position="321"/>
        <end position="343"/>
    </location>
</feature>
<keyword evidence="2 6" id="KW-1003">Cell membrane</keyword>
<dbReference type="InterPro" id="IPR050367">
    <property type="entry name" value="APC_superfamily"/>
</dbReference>
<comment type="similarity">
    <text evidence="6">Belongs to the amino acid-polyamine-organocation (APC) superfamily. Basic amino acid/polyamine antiporter (APA) (TC 2.A.3.2) family.</text>
</comment>
<dbReference type="AlphaFoldDB" id="A0A2Z6IB09"/>
<dbReference type="EMBL" id="AP018786">
    <property type="protein sequence ID" value="BBF23711.1"/>
    <property type="molecule type" value="Genomic_DNA"/>
</dbReference>
<dbReference type="Gene3D" id="1.20.1740.10">
    <property type="entry name" value="Amino acid/polyamine transporter I"/>
    <property type="match status" value="1"/>
</dbReference>
<keyword evidence="5 6" id="KW-0472">Membrane</keyword>
<dbReference type="InterPro" id="IPR002293">
    <property type="entry name" value="AA/rel_permease1"/>
</dbReference>
<feature type="transmembrane region" description="Helical" evidence="6">
    <location>
        <begin position="42"/>
        <end position="60"/>
    </location>
</feature>
<evidence type="ECO:0000256" key="5">
    <source>
        <dbReference type="ARBA" id="ARBA00023136"/>
    </source>
</evidence>